<dbReference type="InterPro" id="IPR009511">
    <property type="entry name" value="MAD1/Cdc20-bound-Mad2-bd"/>
</dbReference>
<gene>
    <name evidence="1" type="ORF">ACEWY4_021067</name>
</gene>
<dbReference type="InterPro" id="IPR053729">
    <property type="entry name" value="MAD2L1BP_domain_sf"/>
</dbReference>
<dbReference type="EMBL" id="JBHFQA010000018">
    <property type="protein sequence ID" value="KAL2083294.1"/>
    <property type="molecule type" value="Genomic_DNA"/>
</dbReference>
<evidence type="ECO:0000313" key="1">
    <source>
        <dbReference type="EMBL" id="KAL2083294.1"/>
    </source>
</evidence>
<name>A0ABD1J898_9TELE</name>
<comment type="caution">
    <text evidence="1">The sequence shown here is derived from an EMBL/GenBank/DDBJ whole genome shotgun (WGS) entry which is preliminary data.</text>
</comment>
<accession>A0ABD1J898</accession>
<keyword evidence="2" id="KW-1185">Reference proteome</keyword>
<dbReference type="PANTHER" id="PTHR15681:SF1">
    <property type="entry name" value="MAD2L1-BINDING PROTEIN"/>
    <property type="match status" value="1"/>
</dbReference>
<dbReference type="AlphaFoldDB" id="A0ABD1J898"/>
<evidence type="ECO:0000313" key="2">
    <source>
        <dbReference type="Proteomes" id="UP001591681"/>
    </source>
</evidence>
<protein>
    <recommendedName>
        <fullName evidence="3">MAD2L1-binding protein</fullName>
    </recommendedName>
</protein>
<dbReference type="Proteomes" id="UP001591681">
    <property type="component" value="Unassembled WGS sequence"/>
</dbReference>
<dbReference type="PANTHER" id="PTHR15681">
    <property type="entry name" value="MAD2L1-BINDING PROTEIN"/>
    <property type="match status" value="1"/>
</dbReference>
<reference evidence="1 2" key="1">
    <citation type="submission" date="2024-09" db="EMBL/GenBank/DDBJ databases">
        <title>A chromosome-level genome assembly of Gray's grenadier anchovy, Coilia grayii.</title>
        <authorList>
            <person name="Fu Z."/>
        </authorList>
    </citation>
    <scope>NUCLEOTIDE SEQUENCE [LARGE SCALE GENOMIC DNA]</scope>
    <source>
        <strain evidence="1">G4</strain>
        <tissue evidence="1">Muscle</tissue>
    </source>
</reference>
<sequence>MEGERESQVITSSNCVELDHDNYLSNSKDCCQDESLSCAKVGDISSVASVTTQYNISVDENMGSEHSPKLVSIKRLSGWMSSNKSGVVIDGSAELNNKENCSGAIILETSGATVSNCQTGKLDLQNGPYKAHIHSNEDGMSPQRDCLNDDSEVVRKAKEEGVVDVVFPGYVSKEACCQFVGEILKCVLYQRQQLPMTFDQLKYHQKQQKQTSTREGDIVGRRPPKAVVGGLDWRKCQRTLQDMDEVLAHLELLFSLTLVPRVLLVLGGSLVLPKELYEINMEEVALGTGDGCLRASVCLRKLFRTLFVADILTDARPVQLLSMTVLALGHRDCGVSGFRPKMDFKVPTRIKRQVIYLASEPHLTDASQSTSTDWGDYVWFQAPVAIKGFCK</sequence>
<evidence type="ECO:0008006" key="3">
    <source>
        <dbReference type="Google" id="ProtNLM"/>
    </source>
</evidence>
<proteinExistence type="predicted"/>
<dbReference type="Gene3D" id="3.30.900.20">
    <property type="match status" value="1"/>
</dbReference>
<organism evidence="1 2">
    <name type="scientific">Coilia grayii</name>
    <name type="common">Gray's grenadier anchovy</name>
    <dbReference type="NCBI Taxonomy" id="363190"/>
    <lineage>
        <taxon>Eukaryota</taxon>
        <taxon>Metazoa</taxon>
        <taxon>Chordata</taxon>
        <taxon>Craniata</taxon>
        <taxon>Vertebrata</taxon>
        <taxon>Euteleostomi</taxon>
        <taxon>Actinopterygii</taxon>
        <taxon>Neopterygii</taxon>
        <taxon>Teleostei</taxon>
        <taxon>Clupei</taxon>
        <taxon>Clupeiformes</taxon>
        <taxon>Clupeoidei</taxon>
        <taxon>Engraulidae</taxon>
        <taxon>Coilinae</taxon>
        <taxon>Coilia</taxon>
    </lineage>
</organism>
<dbReference type="Pfam" id="PF06581">
    <property type="entry name" value="p31comet"/>
    <property type="match status" value="1"/>
</dbReference>